<dbReference type="PANTHER" id="PTHR22901">
    <property type="entry name" value="SIALATE O-ACETYLESTERASE"/>
    <property type="match status" value="1"/>
</dbReference>
<dbReference type="PANTHER" id="PTHR22901:SF0">
    <property type="entry name" value="SIALATE O-ACETYLESTERASE"/>
    <property type="match status" value="1"/>
</dbReference>
<dbReference type="Pfam" id="PF03629">
    <property type="entry name" value="SASA"/>
    <property type="match status" value="1"/>
</dbReference>
<evidence type="ECO:0000259" key="2">
    <source>
        <dbReference type="Pfam" id="PF03629"/>
    </source>
</evidence>
<proteinExistence type="predicted"/>
<dbReference type="InterPro" id="IPR036514">
    <property type="entry name" value="SGNH_hydro_sf"/>
</dbReference>
<dbReference type="Proteomes" id="UP000290848">
    <property type="component" value="Unassembled WGS sequence"/>
</dbReference>
<reference evidence="3 4" key="1">
    <citation type="submission" date="2018-12" db="EMBL/GenBank/DDBJ databases">
        <title>The Draft Genome Sequence of the Soil Bacterium Pedobacter tournemirensis R1.</title>
        <authorList>
            <person name="He J."/>
        </authorList>
    </citation>
    <scope>NUCLEOTIDE SEQUENCE [LARGE SCALE GENOMIC DNA]</scope>
    <source>
        <strain evidence="3 4">R1</strain>
    </source>
</reference>
<protein>
    <submittedName>
        <fullName evidence="3">Sialate O-acetylesterase</fullName>
    </submittedName>
</protein>
<evidence type="ECO:0000313" key="3">
    <source>
        <dbReference type="EMBL" id="RXF67982.1"/>
    </source>
</evidence>
<dbReference type="SUPFAM" id="SSF49785">
    <property type="entry name" value="Galactose-binding domain-like"/>
    <property type="match status" value="1"/>
</dbReference>
<dbReference type="InterPro" id="IPR039329">
    <property type="entry name" value="SIAE"/>
</dbReference>
<dbReference type="GO" id="GO:0005975">
    <property type="term" value="P:carbohydrate metabolic process"/>
    <property type="evidence" value="ECO:0007669"/>
    <property type="project" value="TreeGrafter"/>
</dbReference>
<evidence type="ECO:0000256" key="1">
    <source>
        <dbReference type="ARBA" id="ARBA00022801"/>
    </source>
</evidence>
<name>A0A4V1KHQ2_9SPHI</name>
<dbReference type="InterPro" id="IPR005181">
    <property type="entry name" value="SASA"/>
</dbReference>
<feature type="domain" description="Sialate O-acetylesterase" evidence="2">
    <location>
        <begin position="422"/>
        <end position="532"/>
    </location>
</feature>
<dbReference type="AlphaFoldDB" id="A0A4V1KHQ2"/>
<dbReference type="SUPFAM" id="SSF52266">
    <property type="entry name" value="SGNH hydrolase"/>
    <property type="match status" value="1"/>
</dbReference>
<dbReference type="EMBL" id="RXOC01000013">
    <property type="protein sequence ID" value="RXF67982.1"/>
    <property type="molecule type" value="Genomic_DNA"/>
</dbReference>
<accession>A0A4V1KHQ2</accession>
<dbReference type="GO" id="GO:0001681">
    <property type="term" value="F:sialate O-acetylesterase activity"/>
    <property type="evidence" value="ECO:0007669"/>
    <property type="project" value="InterPro"/>
</dbReference>
<evidence type="ECO:0000313" key="4">
    <source>
        <dbReference type="Proteomes" id="UP000290848"/>
    </source>
</evidence>
<gene>
    <name evidence="3" type="ORF">EKH83_17055</name>
</gene>
<dbReference type="Gene3D" id="2.60.120.260">
    <property type="entry name" value="Galactose-binding domain-like"/>
    <property type="match status" value="1"/>
</dbReference>
<comment type="caution">
    <text evidence="3">The sequence shown here is derived from an EMBL/GenBank/DDBJ whole genome shotgun (WGS) entry which is preliminary data.</text>
</comment>
<organism evidence="3 4">
    <name type="scientific">Arcticibacter tournemirensis</name>
    <dbReference type="NCBI Taxonomy" id="699437"/>
    <lineage>
        <taxon>Bacteria</taxon>
        <taxon>Pseudomonadati</taxon>
        <taxon>Bacteroidota</taxon>
        <taxon>Sphingobacteriia</taxon>
        <taxon>Sphingobacteriales</taxon>
        <taxon>Sphingobacteriaceae</taxon>
        <taxon>Arcticibacter</taxon>
    </lineage>
</organism>
<dbReference type="InterPro" id="IPR008979">
    <property type="entry name" value="Galactose-bd-like_sf"/>
</dbReference>
<dbReference type="Gene3D" id="3.40.50.1110">
    <property type="entry name" value="SGNH hydrolase"/>
    <property type="match status" value="2"/>
</dbReference>
<keyword evidence="1" id="KW-0378">Hydrolase</keyword>
<dbReference type="RefSeq" id="WP_128770670.1">
    <property type="nucleotide sequence ID" value="NZ_RXOC01000013.1"/>
</dbReference>
<sequence length="646" mass="72272">MVKQIKYFTILLWIFIPAIVKSQIKLPRLISNGMVLQRDQKVNIWGWASPGDEITISFNNHIVRTTCSEDKKWKVTLPAMKAGGPFDMIIKGKNSLVVKDILLGDVWLCSGQSNMNFELYKARELYTKEIEAAENDQIREFAVKLPSSFAKRDDVEGTWKPANPGNVLNFSAVGYFFALNLHKKHKVPVGIIHSSYSGTPAEAWISEEGLKNFPHYLEKAATFKDTAYANAVLSKDKQTTSKWFAAIEQHDKGLKGKEALWAQPDADTSGWRPIVFPGYWEDQGDGAIDGAVWVKKTVNVPASMIGQPVYLELGLIDDIDITYVNGQKVGSKDNKYLARRYEIPSHLLKEGRNTLTIRIIDKEGRGGIVPGKKYRVTNGKTSIDLSGTWYYKTGYALPELPVSRFVRMDYLPTIMYHSRIEPIIGYTIKGVAWYQGEGNSGKAIEYRSLLPAMIADWRKRWGQGDFPFLIVQLANYMAPPQVPEESRWALLRESQAKVADSVANCGLAVAIDIGDANDLHPLNKKEVGNRLALIAQKVAYHDEKANYPVPEYESAAISGNKVIISFKHTGSGLIAKNGVLKQFAIAGEDRKFHWAEAEIKNGKVVVWSKDIAKPVAVRYAWADNPAGCNLYTKEGLPAAPFRTDKW</sequence>